<dbReference type="AlphaFoldDB" id="A0A6H1ZL02"/>
<organism evidence="2">
    <name type="scientific">viral metagenome</name>
    <dbReference type="NCBI Taxonomy" id="1070528"/>
    <lineage>
        <taxon>unclassified sequences</taxon>
        <taxon>metagenomes</taxon>
        <taxon>organismal metagenomes</taxon>
    </lineage>
</organism>
<sequence>MKKAGEKRQRIAIWLKTPILERKPKAVLLKDLNINRTTFERIKAGIILDKKPTSTELRQRAKGLKPIVKGAWQMAELLDVETLPLTAQKQLFDKLLFQIAMNPASSAKDRELYARRYGLLLDKSQQEVTHKFDASEHFGIWREAQKRLSELSGSTNRSSGLLPKHTLLPTKTRKDTG</sequence>
<reference evidence="2" key="1">
    <citation type="submission" date="2020-03" db="EMBL/GenBank/DDBJ databases">
        <title>The deep terrestrial virosphere.</title>
        <authorList>
            <person name="Holmfeldt K."/>
            <person name="Nilsson E."/>
            <person name="Simone D."/>
            <person name="Lopez-Fernandez M."/>
            <person name="Wu X."/>
            <person name="de Brujin I."/>
            <person name="Lundin D."/>
            <person name="Andersson A."/>
            <person name="Bertilsson S."/>
            <person name="Dopson M."/>
        </authorList>
    </citation>
    <scope>NUCLEOTIDE SEQUENCE</scope>
    <source>
        <strain evidence="2">TM448A01052</strain>
        <strain evidence="3">TM448B01192</strain>
    </source>
</reference>
<name>A0A6H1ZL02_9ZZZZ</name>
<evidence type="ECO:0000256" key="1">
    <source>
        <dbReference type="SAM" id="MobiDB-lite"/>
    </source>
</evidence>
<dbReference type="EMBL" id="MT144092">
    <property type="protein sequence ID" value="QJA48603.1"/>
    <property type="molecule type" value="Genomic_DNA"/>
</dbReference>
<accession>A0A6H1ZL02</accession>
<evidence type="ECO:0000313" key="3">
    <source>
        <dbReference type="EMBL" id="QJH98107.1"/>
    </source>
</evidence>
<gene>
    <name evidence="2" type="ORF">TM448A01052_0004</name>
    <name evidence="3" type="ORF">TM448B01192_0014</name>
</gene>
<dbReference type="EMBL" id="MT144716">
    <property type="protein sequence ID" value="QJH98107.1"/>
    <property type="molecule type" value="Genomic_DNA"/>
</dbReference>
<evidence type="ECO:0000313" key="2">
    <source>
        <dbReference type="EMBL" id="QJA48603.1"/>
    </source>
</evidence>
<proteinExistence type="predicted"/>
<feature type="region of interest" description="Disordered" evidence="1">
    <location>
        <begin position="151"/>
        <end position="177"/>
    </location>
</feature>
<feature type="compositionally biased region" description="Low complexity" evidence="1">
    <location>
        <begin position="161"/>
        <end position="170"/>
    </location>
</feature>
<protein>
    <submittedName>
        <fullName evidence="2">Uncharacterized protein</fullName>
    </submittedName>
</protein>